<accession>A0ABR7SU28</accession>
<keyword evidence="4" id="KW-1185">Reference proteome</keyword>
<dbReference type="SUPFAM" id="SSF51735">
    <property type="entry name" value="NAD(P)-binding Rossmann-fold domains"/>
    <property type="match status" value="1"/>
</dbReference>
<name>A0ABR7SU28_9ACTN</name>
<dbReference type="Pfam" id="PF13460">
    <property type="entry name" value="NAD_binding_10"/>
    <property type="match status" value="1"/>
</dbReference>
<dbReference type="Proteomes" id="UP000642284">
    <property type="component" value="Unassembled WGS sequence"/>
</dbReference>
<feature type="domain" description="NAD(P)-binding" evidence="2">
    <location>
        <begin position="7"/>
        <end position="132"/>
    </location>
</feature>
<protein>
    <submittedName>
        <fullName evidence="3">NAD(P)H-binding protein</fullName>
    </submittedName>
</protein>
<dbReference type="InterPro" id="IPR036291">
    <property type="entry name" value="NAD(P)-bd_dom_sf"/>
</dbReference>
<evidence type="ECO:0000259" key="2">
    <source>
        <dbReference type="Pfam" id="PF13460"/>
    </source>
</evidence>
<sequence>MKFAVIGGTGRVGQHIVRSLLAEGHEAAAHSRSTGVDLATGEGLRSALAGADVVIDAAQSAAADESAVAFFRTAAGQVLSAAAKAGVRHAVLLSVVGVGTLPGHPYYRAKSEQEQLYRSGPLPYSVVRATQFFEYLDEILSWTSDAAAGTVRLPSTPLQPVAAADAGRFVARLAAGDPLDGIREVAGPEVLPLDELGRTLLAARGDARRVLTDETAGPFASAPGRRDTAAEGAHLTATRLKDWLTS</sequence>
<dbReference type="PANTHER" id="PTHR42748">
    <property type="entry name" value="NITROGEN METABOLITE REPRESSION PROTEIN NMRA FAMILY MEMBER"/>
    <property type="match status" value="1"/>
</dbReference>
<dbReference type="InterPro" id="IPR016040">
    <property type="entry name" value="NAD(P)-bd_dom"/>
</dbReference>
<evidence type="ECO:0000313" key="4">
    <source>
        <dbReference type="Proteomes" id="UP000642284"/>
    </source>
</evidence>
<evidence type="ECO:0000256" key="1">
    <source>
        <dbReference type="ARBA" id="ARBA00022857"/>
    </source>
</evidence>
<dbReference type="PANTHER" id="PTHR42748:SF3">
    <property type="entry name" value="BLL4366 PROTEIN"/>
    <property type="match status" value="1"/>
</dbReference>
<keyword evidence="1" id="KW-0521">NADP</keyword>
<dbReference type="RefSeq" id="WP_187819409.1">
    <property type="nucleotide sequence ID" value="NZ_JACTVJ010000031.1"/>
</dbReference>
<dbReference type="InterPro" id="IPR051164">
    <property type="entry name" value="NmrA-like_oxidored"/>
</dbReference>
<evidence type="ECO:0000313" key="3">
    <source>
        <dbReference type="EMBL" id="MBC9718981.1"/>
    </source>
</evidence>
<dbReference type="EMBL" id="JACTVJ010000031">
    <property type="protein sequence ID" value="MBC9718981.1"/>
    <property type="molecule type" value="Genomic_DNA"/>
</dbReference>
<reference evidence="3 4" key="1">
    <citation type="submission" date="2020-08" db="EMBL/GenBank/DDBJ databases">
        <title>Genemic of Streptomyces polyaspartic.</title>
        <authorList>
            <person name="Liu W."/>
        </authorList>
    </citation>
    <scope>NUCLEOTIDE SEQUENCE [LARGE SCALE GENOMIC DNA]</scope>
    <source>
        <strain evidence="3 4">TRM66268-LWL</strain>
    </source>
</reference>
<gene>
    <name evidence="3" type="ORF">H9Y04_41290</name>
</gene>
<proteinExistence type="predicted"/>
<dbReference type="Gene3D" id="3.40.50.720">
    <property type="entry name" value="NAD(P)-binding Rossmann-like Domain"/>
    <property type="match status" value="1"/>
</dbReference>
<organism evidence="3 4">
    <name type="scientific">Streptomyces polyasparticus</name>
    <dbReference type="NCBI Taxonomy" id="2767826"/>
    <lineage>
        <taxon>Bacteria</taxon>
        <taxon>Bacillati</taxon>
        <taxon>Actinomycetota</taxon>
        <taxon>Actinomycetes</taxon>
        <taxon>Kitasatosporales</taxon>
        <taxon>Streptomycetaceae</taxon>
        <taxon>Streptomyces</taxon>
    </lineage>
</organism>
<comment type="caution">
    <text evidence="3">The sequence shown here is derived from an EMBL/GenBank/DDBJ whole genome shotgun (WGS) entry which is preliminary data.</text>
</comment>